<dbReference type="InterPro" id="IPR018244">
    <property type="entry name" value="Allrgn_V5/Tpx1_CS"/>
</dbReference>
<dbReference type="AlphaFoldDB" id="A0A7R9MQF3"/>
<accession>A0A7R9MQF3</accession>
<dbReference type="EMBL" id="OC951119">
    <property type="protein sequence ID" value="CAD7664109.1"/>
    <property type="molecule type" value="Genomic_DNA"/>
</dbReference>
<dbReference type="InterPro" id="IPR034113">
    <property type="entry name" value="SCP_GAPR1-like"/>
</dbReference>
<gene>
    <name evidence="2" type="ORF">ONB1V03_LOCUS20667</name>
</gene>
<proteinExistence type="predicted"/>
<reference evidence="2" key="1">
    <citation type="submission" date="2020-11" db="EMBL/GenBank/DDBJ databases">
        <authorList>
            <person name="Tran Van P."/>
        </authorList>
    </citation>
    <scope>NUCLEOTIDE SEQUENCE</scope>
</reference>
<evidence type="ECO:0000313" key="2">
    <source>
        <dbReference type="EMBL" id="CAD7664109.1"/>
    </source>
</evidence>
<dbReference type="InterPro" id="IPR014044">
    <property type="entry name" value="CAP_dom"/>
</dbReference>
<dbReference type="GO" id="GO:0005576">
    <property type="term" value="C:extracellular region"/>
    <property type="evidence" value="ECO:0007669"/>
    <property type="project" value="InterPro"/>
</dbReference>
<name>A0A7R9MQF3_9ACAR</name>
<evidence type="ECO:0000259" key="1">
    <source>
        <dbReference type="SMART" id="SM00198"/>
    </source>
</evidence>
<dbReference type="Pfam" id="PF00188">
    <property type="entry name" value="CAP"/>
    <property type="match status" value="1"/>
</dbReference>
<dbReference type="PANTHER" id="PTHR10334">
    <property type="entry name" value="CYSTEINE-RICH SECRETORY PROTEIN-RELATED"/>
    <property type="match status" value="1"/>
</dbReference>
<sequence length="145" mass="15961">MYRALSVNTSSLKIDPNITQYAQQRCQSRSQSNGLSAGHSGLDSNYGENLFWMGSSNQMIPNCSQAITAWYNEIENYDFSQPGYSSATGHFTQLVWLSTTRVGCAACGGKGTNFFETYVVCDYQPPGNIIGQFSANVMPLIKQNN</sequence>
<evidence type="ECO:0000313" key="3">
    <source>
        <dbReference type="Proteomes" id="UP000728032"/>
    </source>
</evidence>
<dbReference type="CDD" id="cd05382">
    <property type="entry name" value="CAP_GAPR1-like"/>
    <property type="match status" value="1"/>
</dbReference>
<dbReference type="PRINTS" id="PR00837">
    <property type="entry name" value="V5TPXLIKE"/>
</dbReference>
<keyword evidence="3" id="KW-1185">Reference proteome</keyword>
<dbReference type="SMART" id="SM00198">
    <property type="entry name" value="SCP"/>
    <property type="match status" value="1"/>
</dbReference>
<protein>
    <recommendedName>
        <fullName evidence="1">SCP domain-containing protein</fullName>
    </recommendedName>
</protein>
<dbReference type="InterPro" id="IPR002413">
    <property type="entry name" value="V5_allergen-like"/>
</dbReference>
<dbReference type="SUPFAM" id="SSF55797">
    <property type="entry name" value="PR-1-like"/>
    <property type="match status" value="1"/>
</dbReference>
<dbReference type="InterPro" id="IPR001283">
    <property type="entry name" value="CRISP-related"/>
</dbReference>
<organism evidence="2">
    <name type="scientific">Oppiella nova</name>
    <dbReference type="NCBI Taxonomy" id="334625"/>
    <lineage>
        <taxon>Eukaryota</taxon>
        <taxon>Metazoa</taxon>
        <taxon>Ecdysozoa</taxon>
        <taxon>Arthropoda</taxon>
        <taxon>Chelicerata</taxon>
        <taxon>Arachnida</taxon>
        <taxon>Acari</taxon>
        <taxon>Acariformes</taxon>
        <taxon>Sarcoptiformes</taxon>
        <taxon>Oribatida</taxon>
        <taxon>Brachypylina</taxon>
        <taxon>Oppioidea</taxon>
        <taxon>Oppiidae</taxon>
        <taxon>Oppiella</taxon>
    </lineage>
</organism>
<dbReference type="Gene3D" id="3.40.33.10">
    <property type="entry name" value="CAP"/>
    <property type="match status" value="1"/>
</dbReference>
<dbReference type="InterPro" id="IPR035940">
    <property type="entry name" value="CAP_sf"/>
</dbReference>
<dbReference type="OrthoDB" id="6507808at2759"/>
<feature type="domain" description="SCP" evidence="1">
    <location>
        <begin position="2"/>
        <end position="131"/>
    </location>
</feature>
<dbReference type="Proteomes" id="UP000728032">
    <property type="component" value="Unassembled WGS sequence"/>
</dbReference>
<dbReference type="EMBL" id="CAJPVJ010036294">
    <property type="protein sequence ID" value="CAG2181246.1"/>
    <property type="molecule type" value="Genomic_DNA"/>
</dbReference>
<dbReference type="PROSITE" id="PS01009">
    <property type="entry name" value="CRISP_1"/>
    <property type="match status" value="1"/>
</dbReference>
<dbReference type="PRINTS" id="PR00838">
    <property type="entry name" value="V5ALLERGEN"/>
</dbReference>